<dbReference type="PANTHER" id="PTHR12534:SF0">
    <property type="entry name" value="SMALL RIBOSOMAL SUBUNIT PROTEIN US2M"/>
    <property type="match status" value="1"/>
</dbReference>
<dbReference type="SUPFAM" id="SSF52313">
    <property type="entry name" value="Ribosomal protein S2"/>
    <property type="match status" value="1"/>
</dbReference>
<dbReference type="GO" id="GO:0006412">
    <property type="term" value="P:translation"/>
    <property type="evidence" value="ECO:0007669"/>
    <property type="project" value="InterPro"/>
</dbReference>
<name>A0A8C3G4W2_CYCLU</name>
<dbReference type="Proteomes" id="UP000694565">
    <property type="component" value="Unplaced"/>
</dbReference>
<accession>A0A8C3G4W2</accession>
<gene>
    <name evidence="2" type="primary">mrps2</name>
</gene>
<dbReference type="PROSITE" id="PS00962">
    <property type="entry name" value="RIBOSOMAL_S2_1"/>
    <property type="match status" value="1"/>
</dbReference>
<keyword evidence="3" id="KW-1185">Reference proteome</keyword>
<reference evidence="2" key="1">
    <citation type="submission" date="2025-08" db="UniProtKB">
        <authorList>
            <consortium name="Ensembl"/>
        </authorList>
    </citation>
    <scope>IDENTIFICATION</scope>
</reference>
<dbReference type="GO" id="GO:0005763">
    <property type="term" value="C:mitochondrial small ribosomal subunit"/>
    <property type="evidence" value="ECO:0007669"/>
    <property type="project" value="TreeGrafter"/>
</dbReference>
<protein>
    <submittedName>
        <fullName evidence="2">Mitochondrial ribosomal protein S2</fullName>
    </submittedName>
</protein>
<dbReference type="PANTHER" id="PTHR12534">
    <property type="entry name" value="30S RIBOSOMAL PROTEIN S2 PROKARYOTIC AND ORGANELLAR"/>
    <property type="match status" value="1"/>
</dbReference>
<dbReference type="Gene3D" id="3.40.50.10490">
    <property type="entry name" value="Glucose-6-phosphate isomerase like protein, domain 1"/>
    <property type="match status" value="1"/>
</dbReference>
<dbReference type="InterPro" id="IPR023591">
    <property type="entry name" value="Ribosomal_uS2_flav_dom_sf"/>
</dbReference>
<organism evidence="2 3">
    <name type="scientific">Cyclopterus lumpus</name>
    <name type="common">Lumpsucker</name>
    <dbReference type="NCBI Taxonomy" id="8103"/>
    <lineage>
        <taxon>Eukaryota</taxon>
        <taxon>Metazoa</taxon>
        <taxon>Chordata</taxon>
        <taxon>Craniata</taxon>
        <taxon>Vertebrata</taxon>
        <taxon>Euteleostomi</taxon>
        <taxon>Actinopterygii</taxon>
        <taxon>Neopterygii</taxon>
        <taxon>Teleostei</taxon>
        <taxon>Neoteleostei</taxon>
        <taxon>Acanthomorphata</taxon>
        <taxon>Eupercaria</taxon>
        <taxon>Perciformes</taxon>
        <taxon>Cottioidei</taxon>
        <taxon>Cottales</taxon>
        <taxon>Cyclopteridae</taxon>
        <taxon>Cyclopterus</taxon>
    </lineage>
</organism>
<dbReference type="Ensembl" id="ENSCLMT00005035887.1">
    <property type="protein sequence ID" value="ENSCLMP00005034474.1"/>
    <property type="gene ID" value="ENSCLMG00005016496.1"/>
</dbReference>
<feature type="region of interest" description="Disordered" evidence="1">
    <location>
        <begin position="94"/>
        <end position="193"/>
    </location>
</feature>
<dbReference type="GO" id="GO:0003735">
    <property type="term" value="F:structural constituent of ribosome"/>
    <property type="evidence" value="ECO:0007669"/>
    <property type="project" value="InterPro"/>
</dbReference>
<evidence type="ECO:0000256" key="1">
    <source>
        <dbReference type="SAM" id="MobiDB-lite"/>
    </source>
</evidence>
<feature type="compositionally biased region" description="Pro residues" evidence="1">
    <location>
        <begin position="161"/>
        <end position="177"/>
    </location>
</feature>
<dbReference type="GeneTree" id="ENSGT00390000017382"/>
<dbReference type="InterPro" id="IPR005706">
    <property type="entry name" value="Ribosomal_uS2_bac/mit/plastid"/>
</dbReference>
<proteinExistence type="predicted"/>
<dbReference type="InterPro" id="IPR018130">
    <property type="entry name" value="Ribosomal_uS2_CS"/>
</dbReference>
<evidence type="ECO:0000313" key="2">
    <source>
        <dbReference type="Ensembl" id="ENSCLMP00005034474.1"/>
    </source>
</evidence>
<evidence type="ECO:0000313" key="3">
    <source>
        <dbReference type="Proteomes" id="UP000694565"/>
    </source>
</evidence>
<reference evidence="2" key="2">
    <citation type="submission" date="2025-09" db="UniProtKB">
        <authorList>
            <consortium name="Ensembl"/>
        </authorList>
    </citation>
    <scope>IDENTIFICATION</scope>
</reference>
<dbReference type="AlphaFoldDB" id="A0A8C3G4W2"/>
<sequence>MAARAVMTRGLWGLRRGPQYVTAASIKPTPSQPDDVSDTLMNQPLEKPDFFRVSELFSLKDLFDARVHLGHKKGCRHRLMEPYLYGCRLDQDNLRPGPDGGAPPAGPELHGPRGVPRRRHPVRQPPAAVRPPGGERRAGLRRVRPHAVLAGRPPHQRPRPVRPGGPPARPRRLPSPPSTTCFSRTWESETPPR</sequence>